<evidence type="ECO:0000313" key="3">
    <source>
        <dbReference type="Proteomes" id="UP000198850"/>
    </source>
</evidence>
<dbReference type="InterPro" id="IPR050816">
    <property type="entry name" value="Flavin-dep_Halogenase_NPB"/>
</dbReference>
<dbReference type="Proteomes" id="UP000198850">
    <property type="component" value="Unassembled WGS sequence"/>
</dbReference>
<reference evidence="2 3" key="1">
    <citation type="submission" date="2016-10" db="EMBL/GenBank/DDBJ databases">
        <authorList>
            <person name="de Groot N.N."/>
        </authorList>
    </citation>
    <scope>NUCLEOTIDE SEQUENCE [LARGE SCALE GENOMIC DNA]</scope>
    <source>
        <strain evidence="2 3">DSM 19033</strain>
    </source>
</reference>
<accession>A0A1H4HJV8</accession>
<sequence>MERVVILGCGVAGLATGIELSKAGFDVTILEVTSKARQIRPGESCHPGIEPLLKQLGVFDQLMKSKPLRYNSVLITIDGESRTDFFNEEQSWQGFNFDRAEFDQVLQQKAISAGCKILTGVKIIGFPLQGNMVKAVDTDKGVFELERLVDATGLKSITAGKFNLRRIYHSEKQVCSYTQLKFEHIPARLPRAYFESRNGSWIYCSMINDQTCSVTCSRNGSFEFSIAEFIQDHFKRPYEVVVSRNYVTSWSILAPYGIDNLFFAGDAFITYNPISSKGLLKAIMSGIYVAFILTHISRGKVTLREGNILYQEWGRELLKNEMQELKKVNI</sequence>
<keyword evidence="3" id="KW-1185">Reference proteome</keyword>
<name>A0A1H4HJV8_9SPHI</name>
<gene>
    <name evidence="2" type="ORF">SAMN05443550_1273</name>
</gene>
<dbReference type="InterPro" id="IPR002938">
    <property type="entry name" value="FAD-bd"/>
</dbReference>
<dbReference type="STRING" id="425514.SAMN05443550_1273"/>
<dbReference type="PANTHER" id="PTHR43747">
    <property type="entry name" value="FAD-BINDING PROTEIN"/>
    <property type="match status" value="1"/>
</dbReference>
<dbReference type="AlphaFoldDB" id="A0A1H4HJV8"/>
<dbReference type="EMBL" id="FNRA01000027">
    <property type="protein sequence ID" value="SEB22139.1"/>
    <property type="molecule type" value="Genomic_DNA"/>
</dbReference>
<dbReference type="PANTHER" id="PTHR43747:SF1">
    <property type="entry name" value="SLR1998 PROTEIN"/>
    <property type="match status" value="1"/>
</dbReference>
<dbReference type="Pfam" id="PF01494">
    <property type="entry name" value="FAD_binding_3"/>
    <property type="match status" value="1"/>
</dbReference>
<dbReference type="Gene3D" id="3.50.50.60">
    <property type="entry name" value="FAD/NAD(P)-binding domain"/>
    <property type="match status" value="1"/>
</dbReference>
<protein>
    <submittedName>
        <fullName evidence="2">Dehydrogenase (Flavoprotein)</fullName>
    </submittedName>
</protein>
<evidence type="ECO:0000259" key="1">
    <source>
        <dbReference type="Pfam" id="PF01494"/>
    </source>
</evidence>
<proteinExistence type="predicted"/>
<dbReference type="PRINTS" id="PR00420">
    <property type="entry name" value="RNGMNOXGNASE"/>
</dbReference>
<dbReference type="GO" id="GO:0071949">
    <property type="term" value="F:FAD binding"/>
    <property type="evidence" value="ECO:0007669"/>
    <property type="project" value="InterPro"/>
</dbReference>
<organism evidence="2 3">
    <name type="scientific">Pedobacter hartonius</name>
    <dbReference type="NCBI Taxonomy" id="425514"/>
    <lineage>
        <taxon>Bacteria</taxon>
        <taxon>Pseudomonadati</taxon>
        <taxon>Bacteroidota</taxon>
        <taxon>Sphingobacteriia</taxon>
        <taxon>Sphingobacteriales</taxon>
        <taxon>Sphingobacteriaceae</taxon>
        <taxon>Pedobacter</taxon>
    </lineage>
</organism>
<evidence type="ECO:0000313" key="2">
    <source>
        <dbReference type="EMBL" id="SEB22139.1"/>
    </source>
</evidence>
<dbReference type="SUPFAM" id="SSF51905">
    <property type="entry name" value="FAD/NAD(P)-binding domain"/>
    <property type="match status" value="1"/>
</dbReference>
<dbReference type="InterPro" id="IPR036188">
    <property type="entry name" value="FAD/NAD-bd_sf"/>
</dbReference>
<feature type="domain" description="FAD-binding" evidence="1">
    <location>
        <begin position="3"/>
        <end position="300"/>
    </location>
</feature>